<protein>
    <recommendedName>
        <fullName evidence="2">Structural maintenance of chromosomes protein 5</fullName>
    </recommendedName>
</protein>
<dbReference type="PANTHER" id="PTHR45916:SF1">
    <property type="entry name" value="STRUCTURAL MAINTENANCE OF CHROMOSOMES PROTEIN 5"/>
    <property type="match status" value="1"/>
</dbReference>
<sequence>MNTNDQQKTMAIAEYFPDGSITRIIFSNFLTYEYVEIFPGPNLNVIIGPNGTGKSTIMCGLCLAVGGTPKLLGRSELLADYIKHGSKKGSVEVFIRDSKLGKDRALSIVLHRIGGSNYFVDGEKVTQTKLRSIAESYNIQVKY</sequence>
<dbReference type="WBParaSite" id="BPAG_0000621601-mRNA-1">
    <property type="protein sequence ID" value="BPAG_0000621601-mRNA-1"/>
    <property type="gene ID" value="BPAG_0000621601"/>
</dbReference>
<dbReference type="Pfam" id="PF13476">
    <property type="entry name" value="AAA_23"/>
    <property type="match status" value="1"/>
</dbReference>
<dbReference type="EMBL" id="UZAD01005300">
    <property type="protein sequence ID" value="VDN87366.1"/>
    <property type="molecule type" value="Genomic_DNA"/>
</dbReference>
<dbReference type="PANTHER" id="PTHR45916">
    <property type="entry name" value="STRUCTURAL MAINTENANCE OF CHROMOSOMES PROTEIN 5"/>
    <property type="match status" value="1"/>
</dbReference>
<dbReference type="STRING" id="6280.A0A0N4TDC8"/>
<name>A0A0N4TDC8_BRUPA</name>
<dbReference type="GO" id="GO:0016887">
    <property type="term" value="F:ATP hydrolysis activity"/>
    <property type="evidence" value="ECO:0007669"/>
    <property type="project" value="InterPro"/>
</dbReference>
<evidence type="ECO:0000256" key="2">
    <source>
        <dbReference type="ARBA" id="ARBA00018687"/>
    </source>
</evidence>
<reference evidence="5 6" key="2">
    <citation type="submission" date="2018-11" db="EMBL/GenBank/DDBJ databases">
        <authorList>
            <consortium name="Pathogen Informatics"/>
        </authorList>
    </citation>
    <scope>NUCLEOTIDE SEQUENCE [LARGE SCALE GENOMIC DNA]</scope>
</reference>
<evidence type="ECO:0000256" key="3">
    <source>
        <dbReference type="ARBA" id="ARBA00023054"/>
    </source>
</evidence>
<proteinExistence type="inferred from homology"/>
<dbReference type="GO" id="GO:0003697">
    <property type="term" value="F:single-stranded DNA binding"/>
    <property type="evidence" value="ECO:0007669"/>
    <property type="project" value="TreeGrafter"/>
</dbReference>
<reference evidence="7" key="1">
    <citation type="submission" date="2017-02" db="UniProtKB">
        <authorList>
            <consortium name="WormBaseParasite"/>
        </authorList>
    </citation>
    <scope>IDENTIFICATION</scope>
</reference>
<dbReference type="InterPro" id="IPR038729">
    <property type="entry name" value="Rad50/SbcC_AAA"/>
</dbReference>
<dbReference type="Gene3D" id="3.40.50.300">
    <property type="entry name" value="P-loop containing nucleotide triphosphate hydrolases"/>
    <property type="match status" value="1"/>
</dbReference>
<evidence type="ECO:0000313" key="5">
    <source>
        <dbReference type="EMBL" id="VDN87366.1"/>
    </source>
</evidence>
<dbReference type="GO" id="GO:0000724">
    <property type="term" value="P:double-strand break repair via homologous recombination"/>
    <property type="evidence" value="ECO:0007669"/>
    <property type="project" value="TreeGrafter"/>
</dbReference>
<evidence type="ECO:0000313" key="7">
    <source>
        <dbReference type="WBParaSite" id="BPAG_0000621601-mRNA-1"/>
    </source>
</evidence>
<organism evidence="7">
    <name type="scientific">Brugia pahangi</name>
    <name type="common">Filarial nematode worm</name>
    <dbReference type="NCBI Taxonomy" id="6280"/>
    <lineage>
        <taxon>Eukaryota</taxon>
        <taxon>Metazoa</taxon>
        <taxon>Ecdysozoa</taxon>
        <taxon>Nematoda</taxon>
        <taxon>Chromadorea</taxon>
        <taxon>Rhabditida</taxon>
        <taxon>Spirurina</taxon>
        <taxon>Spiruromorpha</taxon>
        <taxon>Filarioidea</taxon>
        <taxon>Onchocercidae</taxon>
        <taxon>Brugia</taxon>
    </lineage>
</organism>
<evidence type="ECO:0000259" key="4">
    <source>
        <dbReference type="Pfam" id="PF13476"/>
    </source>
</evidence>
<evidence type="ECO:0000256" key="1">
    <source>
        <dbReference type="ARBA" id="ARBA00010171"/>
    </source>
</evidence>
<comment type="similarity">
    <text evidence="1">Belongs to the SMC family. SMC5 subfamily.</text>
</comment>
<dbReference type="InterPro" id="IPR027417">
    <property type="entry name" value="P-loop_NTPase"/>
</dbReference>
<dbReference type="GO" id="GO:0030915">
    <property type="term" value="C:Smc5-Smc6 complex"/>
    <property type="evidence" value="ECO:0007669"/>
    <property type="project" value="TreeGrafter"/>
</dbReference>
<gene>
    <name evidence="5" type="ORF">BPAG_LOCUS6180</name>
</gene>
<feature type="domain" description="Rad50/SbcC-type AAA" evidence="4">
    <location>
        <begin position="24"/>
        <end position="122"/>
    </location>
</feature>
<dbReference type="SUPFAM" id="SSF52540">
    <property type="entry name" value="P-loop containing nucleoside triphosphate hydrolases"/>
    <property type="match status" value="1"/>
</dbReference>
<dbReference type="Proteomes" id="UP000278627">
    <property type="component" value="Unassembled WGS sequence"/>
</dbReference>
<keyword evidence="3" id="KW-0175">Coiled coil</keyword>
<dbReference type="GO" id="GO:0005634">
    <property type="term" value="C:nucleus"/>
    <property type="evidence" value="ECO:0007669"/>
    <property type="project" value="TreeGrafter"/>
</dbReference>
<keyword evidence="6" id="KW-1185">Reference proteome</keyword>
<accession>A0A0N4TDC8</accession>
<evidence type="ECO:0000313" key="6">
    <source>
        <dbReference type="Proteomes" id="UP000278627"/>
    </source>
</evidence>
<dbReference type="AlphaFoldDB" id="A0A0N4TDC8"/>